<dbReference type="EMBL" id="SJPN01000001">
    <property type="protein sequence ID" value="TWU08258.1"/>
    <property type="molecule type" value="Genomic_DNA"/>
</dbReference>
<comment type="caution">
    <text evidence="3">The sequence shown here is derived from an EMBL/GenBank/DDBJ whole genome shotgun (WGS) entry which is preliminary data.</text>
</comment>
<dbReference type="Proteomes" id="UP000320176">
    <property type="component" value="Unassembled WGS sequence"/>
</dbReference>
<feature type="region of interest" description="Disordered" evidence="1">
    <location>
        <begin position="2464"/>
        <end position="2489"/>
    </location>
</feature>
<dbReference type="GO" id="GO:0005509">
    <property type="term" value="F:calcium ion binding"/>
    <property type="evidence" value="ECO:0007669"/>
    <property type="project" value="InterPro"/>
</dbReference>
<dbReference type="InterPro" id="IPR025592">
    <property type="entry name" value="DUF4347"/>
</dbReference>
<evidence type="ECO:0000259" key="2">
    <source>
        <dbReference type="PROSITE" id="PS50268"/>
    </source>
</evidence>
<dbReference type="SUPFAM" id="SSF49313">
    <property type="entry name" value="Cadherin-like"/>
    <property type="match status" value="2"/>
</dbReference>
<reference evidence="3 4" key="1">
    <citation type="submission" date="2019-02" db="EMBL/GenBank/DDBJ databases">
        <title>Deep-cultivation of Planctomycetes and their phenomic and genomic characterization uncovers novel biology.</title>
        <authorList>
            <person name="Wiegand S."/>
            <person name="Jogler M."/>
            <person name="Boedeker C."/>
            <person name="Pinto D."/>
            <person name="Vollmers J."/>
            <person name="Rivas-Marin E."/>
            <person name="Kohn T."/>
            <person name="Peeters S.H."/>
            <person name="Heuer A."/>
            <person name="Rast P."/>
            <person name="Oberbeckmann S."/>
            <person name="Bunk B."/>
            <person name="Jeske O."/>
            <person name="Meyerdierks A."/>
            <person name="Storesund J.E."/>
            <person name="Kallscheuer N."/>
            <person name="Luecker S."/>
            <person name="Lage O.M."/>
            <person name="Pohl T."/>
            <person name="Merkel B.J."/>
            <person name="Hornburger P."/>
            <person name="Mueller R.-W."/>
            <person name="Bruemmer F."/>
            <person name="Labrenz M."/>
            <person name="Spormann A.M."/>
            <person name="Op Den Camp H."/>
            <person name="Overmann J."/>
            <person name="Amann R."/>
            <person name="Jetten M.S.M."/>
            <person name="Mascher T."/>
            <person name="Medema M.H."/>
            <person name="Devos D.P."/>
            <person name="Kaster A.-K."/>
            <person name="Ovreas L."/>
            <person name="Rohde M."/>
            <person name="Galperin M.Y."/>
            <person name="Jogler C."/>
        </authorList>
    </citation>
    <scope>NUCLEOTIDE SEQUENCE [LARGE SCALE GENOMIC DNA]</scope>
    <source>
        <strain evidence="3 4">Pla52n</strain>
    </source>
</reference>
<dbReference type="SUPFAM" id="SSF51126">
    <property type="entry name" value="Pectin lyase-like"/>
    <property type="match status" value="2"/>
</dbReference>
<accession>A0A5C6B8G4</accession>
<protein>
    <submittedName>
        <fullName evidence="3">Cadherin domain protein</fullName>
    </submittedName>
</protein>
<feature type="domain" description="Cadherin" evidence="2">
    <location>
        <begin position="1124"/>
        <end position="1215"/>
    </location>
</feature>
<evidence type="ECO:0000313" key="3">
    <source>
        <dbReference type="EMBL" id="TWU08258.1"/>
    </source>
</evidence>
<evidence type="ECO:0000256" key="1">
    <source>
        <dbReference type="SAM" id="MobiDB-lite"/>
    </source>
</evidence>
<evidence type="ECO:0000313" key="4">
    <source>
        <dbReference type="Proteomes" id="UP000320176"/>
    </source>
</evidence>
<dbReference type="InterPro" id="IPR013783">
    <property type="entry name" value="Ig-like_fold"/>
</dbReference>
<keyword evidence="4" id="KW-1185">Reference proteome</keyword>
<dbReference type="SMART" id="SM00736">
    <property type="entry name" value="CADG"/>
    <property type="match status" value="1"/>
</dbReference>
<dbReference type="Pfam" id="PF17892">
    <property type="entry name" value="Cadherin_5"/>
    <property type="match status" value="1"/>
</dbReference>
<dbReference type="InterPro" id="IPR002126">
    <property type="entry name" value="Cadherin-like_dom"/>
</dbReference>
<dbReference type="Gene3D" id="2.60.40.60">
    <property type="entry name" value="Cadherins"/>
    <property type="match status" value="1"/>
</dbReference>
<dbReference type="Gene3D" id="2.160.20.10">
    <property type="entry name" value="Single-stranded right-handed beta-helix, Pectin lyase-like"/>
    <property type="match status" value="1"/>
</dbReference>
<dbReference type="InterPro" id="IPR053786">
    <property type="entry name" value="LEPRxLL_CS"/>
</dbReference>
<dbReference type="InterPro" id="IPR012334">
    <property type="entry name" value="Pectin_lyas_fold"/>
</dbReference>
<dbReference type="InterPro" id="IPR006626">
    <property type="entry name" value="PbH1"/>
</dbReference>
<dbReference type="InterPro" id="IPR059226">
    <property type="entry name" value="Choice_anch_Q_dom"/>
</dbReference>
<dbReference type="Gene3D" id="2.60.40.2700">
    <property type="match status" value="4"/>
</dbReference>
<dbReference type="GO" id="GO:0007156">
    <property type="term" value="P:homophilic cell adhesion via plasma membrane adhesion molecules"/>
    <property type="evidence" value="ECO:0007669"/>
    <property type="project" value="InterPro"/>
</dbReference>
<dbReference type="InterPro" id="IPR006644">
    <property type="entry name" value="Cadg"/>
</dbReference>
<organism evidence="3 4">
    <name type="scientific">Stieleria varia</name>
    <dbReference type="NCBI Taxonomy" id="2528005"/>
    <lineage>
        <taxon>Bacteria</taxon>
        <taxon>Pseudomonadati</taxon>
        <taxon>Planctomycetota</taxon>
        <taxon>Planctomycetia</taxon>
        <taxon>Pirellulales</taxon>
        <taxon>Pirellulaceae</taxon>
        <taxon>Stieleria</taxon>
    </lineage>
</organism>
<dbReference type="InterPro" id="IPR011050">
    <property type="entry name" value="Pectin_lyase_fold/virulence"/>
</dbReference>
<dbReference type="Pfam" id="PF00028">
    <property type="entry name" value="Cadherin"/>
    <property type="match status" value="1"/>
</dbReference>
<dbReference type="SMART" id="SM00710">
    <property type="entry name" value="PbH1"/>
    <property type="match status" value="10"/>
</dbReference>
<dbReference type="CDD" id="cd11304">
    <property type="entry name" value="Cadherin_repeat"/>
    <property type="match status" value="1"/>
</dbReference>
<dbReference type="Pfam" id="PF14252">
    <property type="entry name" value="DUF4347"/>
    <property type="match status" value="1"/>
</dbReference>
<dbReference type="NCBIfam" id="NF041518">
    <property type="entry name" value="choice_anch_Q"/>
    <property type="match status" value="1"/>
</dbReference>
<dbReference type="Gene3D" id="2.60.40.10">
    <property type="entry name" value="Immunoglobulins"/>
    <property type="match status" value="1"/>
</dbReference>
<name>A0A5C6B8G4_9BACT</name>
<dbReference type="PROSITE" id="PS50268">
    <property type="entry name" value="CADHERIN_2"/>
    <property type="match status" value="1"/>
</dbReference>
<proteinExistence type="predicted"/>
<dbReference type="Pfam" id="PF05345">
    <property type="entry name" value="He_PIG"/>
    <property type="match status" value="1"/>
</dbReference>
<gene>
    <name evidence="3" type="ORF">Pla52n_08400</name>
</gene>
<dbReference type="InterPro" id="IPR041690">
    <property type="entry name" value="Cadherin_5"/>
</dbReference>
<dbReference type="GO" id="GO:0016020">
    <property type="term" value="C:membrane"/>
    <property type="evidence" value="ECO:0007669"/>
    <property type="project" value="InterPro"/>
</dbReference>
<dbReference type="NCBIfam" id="NF012209">
    <property type="entry name" value="LEPR-8K"/>
    <property type="match status" value="1"/>
</dbReference>
<dbReference type="InterPro" id="IPR015919">
    <property type="entry name" value="Cadherin-like_sf"/>
</dbReference>
<dbReference type="SMART" id="SM00112">
    <property type="entry name" value="CA"/>
    <property type="match status" value="1"/>
</dbReference>
<sequence length="2489" mass="255188">MRCIPITPERSNSPLRIFAMTRTPAPWMQRCVTSLDRLFWAIGPWNPRSLSDVQNAPRLDALEPRVLFSATPIDPALMDSAESDCGAMVAEIDSTIASQTDSLLSDAQTSQHLREIVIIDASVPHLQQLLDDFAGSDRDLEVFVLDSRQDGVQQISDILDGRNSIDSLHVISHGESGQVKLGNVWLGESNLSGYAGEIASWNAALSSGADLLFYGCDLAGNDSGRTFLDSIAALTDADVNASTNDTGHDSYGADWLLEYATGNVATTVVVSQSLQDDLLIKLNTITVTTTADVVDAGDGLLSLREAILQSSSGDRIELGAGTHGLAIGGEGDFAGDFDISHDLTIAGTGTLDTAISGQGIDRIFDVHSGTLEIENLKLISGNASSDGGAVRVAAAGGVVADQVVIDGNHAAGVGGAISNAGTLALTNVTLSQNTAVDDGGAIQNQGIATLQSVTLSDNASQANGGAIANGSLATSLDLTNVTISGNTAQGSGGGIHSRANASLTHTTLAFNQAAIGGGISVQGASVTLTSTIVSDNSASQSNDVYGSTYNSLGFNLIADTAGVTGFQASDILGHSALLETLADNGGFVQTHALNARSFAIDAAVTSSETVDARGETRARDGDGDTIDEADIGAFELERDTSHIIVVTNISDVVDGDVSSIAALKSNQGSDGGVSLREAIQAINAHDVGQIQEVHFDIAGSGFHRIELGSTLTVTREIILDASTQVGYAIGSPVIVLDVSDAFLTDLLVLKGSDSIVRGFSMVGADLNAIKLDISDRSTIVGNVLGIDVSGVHAGGNTTGIYVVKSDNVRIGGTDIADRNVVSGNSIAGIVVDDTSNNTVIQGNWIGPDLTGQSIARGSITGIHVGKDVENLLIGGTAPGAGNVIGGFSTGIRYAADALNGTVVQGNWIGTDESGTVDLGNTRGVMLLRGNITIGGIGAGEANTIAFSQNEAIRFSASSGDLYAAEIVGNSMYNNGGIGIDLGADGVTDNDYGVLHDTDDGVNRLENFPVLTSATVNNGTLSVAGEFFGELDPGVIIDFYLSDSDNRQGKTYLGFIVVNPDLLGYEAFNATLTDASVAAGQFVVATATHPDGSTSEFSAGVAVTINNSAPTAISLSNTVVSEGIDSSGGLSVGTLSSTDADALDTANYQIAGGGDAAVFSIGGPDGNQLTLTTGVLDFESKSSYEVIVRVTDASGGQFDETFTITVTDRSQGLITVDTTSDLNDTGRSDFDISWLESNKGTDGKISLREAIIAANNTANEDGVDRIVFDIAGGPQHIISLNAALPEITGAVMIDGTTDPSFVDRPIIVLRGNDIAASGLVLADGSSGSTIRGLVIRDFGLNGITIAASSSANHTIQGNWIGGLDALTGADSGDQANGGSGIYVLGNGTTIGGSLADANLIANNQADGVTIAGTGINNTIRFNVIRDNGDLGIDLGDDGITNNDNGSSDSDTGANTLQNYPEIQSAAINTSGDLDISAQFKSTGSSTFVVDFYLSTNDLSGHGEASRWLGSTSTTTTPGGVGNFSHTLAGTGITSGDSVTVTVTDQNGNTSEFAANVSIANANANVPPVLSGIESTTLSFAEDSIPVSISSTLSVSDSDDANLQSASISLVGFVAGQDILDFTNTAQITKSWDAVSGILTLSGNATVAAYQAALRNVTFQNTSDTPDLTSRTLNVTVFDGTDTSNVLSRSVSVSKTNDAPTGAPVIVGTIAENETLSLNTSAIADADGLGTFSFLWKRGTTVVSTASTYTLSDIDVGQSIQAVVNYVDGQGFSESLTSAATGNVTAVNDPATGAPVIVGSAAENQTLSVDTSGISDADGLGAFTYQWRRGATVVSTASTYTLSDDDVGQPISVELNFTDGQGFNESLTSAATGNVTAGNDAATGAPLIIGTATEDQTLSVDTSGVTDADGLGTFGFQWTRGGTVVSTSPTYLLDDPDVAQVIAVTVSFVDGQGFTETLTSASTPPVASVNDVPTGNVTISGNIEIGQTLTAVISAVQDVDGLSPPSFQWYRGGTIIGGATNQTYVLTTADGGQQITVEITYLDGQGTTEQMTSAPTPTIAAPNQPVQLQTAPSDQFAVEDQPFGFTLPAGTFVDPDGDPITYYARTVGGGGLPGWLTFNAATQTFSGTPGNAAVGTVSIEVLASDGPPQFASTTFDITVSNVNDAPQLRDSRRTVPFTDRIVVGPSLFQNASSDVDSTNLIAALVTAPETGSLQLSPDGSFTFTPQDNFFGNVTFQWQASDGALSSNVATVTIVIAPPVNAIAAAPTEPIDPGEGDSLREADAADEVIEEAPVLVVIPTTESPETGLVIVESPGVEVVLAADESDSEDGVFVLDFEIDASLTRRALSAPVSSTTNTAARISTDSDSRSSVFVLDAAGLTEQYAALSDTGEIWKQLDQQQREIDLLLASEKVMVGSVGVATGGFTVGIVAWALRGGFLLSGLLTQLPLWKSLDPMLIMQGVHSDDQDSLEEIMDKEQQALDDQETTTGEALA</sequence>